<dbReference type="PANTHER" id="PTHR36849:SF1">
    <property type="entry name" value="CYTOPLASMIC PROTEIN"/>
    <property type="match status" value="1"/>
</dbReference>
<organism evidence="1 2">
    <name type="scientific">Salibacterium qingdaonense</name>
    <dbReference type="NCBI Taxonomy" id="266892"/>
    <lineage>
        <taxon>Bacteria</taxon>
        <taxon>Bacillati</taxon>
        <taxon>Bacillota</taxon>
        <taxon>Bacilli</taxon>
        <taxon>Bacillales</taxon>
        <taxon>Bacillaceae</taxon>
    </lineage>
</organism>
<name>A0A1I4PV93_9BACI</name>
<dbReference type="RefSeq" id="WP_090928226.1">
    <property type="nucleotide sequence ID" value="NZ_FOTY01000032.1"/>
</dbReference>
<dbReference type="Pfam" id="PF22752">
    <property type="entry name" value="DUF488-N3i"/>
    <property type="match status" value="1"/>
</dbReference>
<dbReference type="STRING" id="266892.SAMN04488054_13223"/>
<gene>
    <name evidence="1" type="ORF">SAMN04488054_13223</name>
</gene>
<keyword evidence="2" id="KW-1185">Reference proteome</keyword>
<dbReference type="AlphaFoldDB" id="A0A1I4PV93"/>
<proteinExistence type="predicted"/>
<protein>
    <submittedName>
        <fullName evidence="1">Uncharacterized conserved protein YeaO, DUF488 family</fullName>
    </submittedName>
</protein>
<evidence type="ECO:0000313" key="1">
    <source>
        <dbReference type="EMBL" id="SFM31729.1"/>
    </source>
</evidence>
<dbReference type="PANTHER" id="PTHR36849">
    <property type="entry name" value="CYTOPLASMIC PROTEIN-RELATED"/>
    <property type="match status" value="1"/>
</dbReference>
<accession>A0A1I4PV93</accession>
<evidence type="ECO:0000313" key="2">
    <source>
        <dbReference type="Proteomes" id="UP000199668"/>
    </source>
</evidence>
<sequence length="119" mass="14072">MPVKLKRIYEEADKQDGYRVLVDNVWPRGVSKAKAELDDWAKEVPPSKSLRKWFHHDEEKFDSFAGYYEEELQNDEDAQRKIKELADKAVSETVTLLFAARNETHNHAVLLKQWIEEKR</sequence>
<dbReference type="InterPro" id="IPR052552">
    <property type="entry name" value="YeaO-like"/>
</dbReference>
<dbReference type="Proteomes" id="UP000199668">
    <property type="component" value="Unassembled WGS sequence"/>
</dbReference>
<reference evidence="1 2" key="1">
    <citation type="submission" date="2016-10" db="EMBL/GenBank/DDBJ databases">
        <authorList>
            <person name="de Groot N.N."/>
        </authorList>
    </citation>
    <scope>NUCLEOTIDE SEQUENCE [LARGE SCALE GENOMIC DNA]</scope>
    <source>
        <strain evidence="1 2">CGMCC 1.6134</strain>
    </source>
</reference>
<dbReference type="EMBL" id="FOTY01000032">
    <property type="protein sequence ID" value="SFM31729.1"/>
    <property type="molecule type" value="Genomic_DNA"/>
</dbReference>
<dbReference type="OrthoDB" id="9790745at2"/>